<keyword evidence="5" id="KW-0274">FAD</keyword>
<evidence type="ECO:0000256" key="4">
    <source>
        <dbReference type="ARBA" id="ARBA00022798"/>
    </source>
</evidence>
<comment type="similarity">
    <text evidence="2 7">Belongs to the FAD-dependent glycerol-3-phosphate dehydrogenase family.</text>
</comment>
<evidence type="ECO:0000256" key="6">
    <source>
        <dbReference type="ARBA" id="ARBA00023002"/>
    </source>
</evidence>
<proteinExistence type="inferred from homology"/>
<dbReference type="AlphaFoldDB" id="F2KR17"/>
<feature type="domain" description="FAD dependent oxidoreductase" evidence="8">
    <location>
        <begin position="16"/>
        <end position="391"/>
    </location>
</feature>
<dbReference type="InterPro" id="IPR038299">
    <property type="entry name" value="DAO_C_sf"/>
</dbReference>
<protein>
    <recommendedName>
        <fullName evidence="7">Glycerol-3-phosphate dehydrogenase</fullName>
        <ecNumber evidence="7">1.1.5.3</ecNumber>
    </recommendedName>
</protein>
<dbReference type="GO" id="GO:0046168">
    <property type="term" value="P:glycerol-3-phosphate catabolic process"/>
    <property type="evidence" value="ECO:0007669"/>
    <property type="project" value="TreeGrafter"/>
</dbReference>
<feature type="domain" description="Alpha-glycerophosphate oxidase C-terminal" evidence="9">
    <location>
        <begin position="435"/>
        <end position="526"/>
    </location>
</feature>
<dbReference type="EMBL" id="CP002588">
    <property type="protein sequence ID" value="AEA47823.1"/>
    <property type="molecule type" value="Genomic_DNA"/>
</dbReference>
<dbReference type="InterPro" id="IPR036188">
    <property type="entry name" value="FAD/NAD-bd_sf"/>
</dbReference>
<keyword evidence="11" id="KW-1185">Reference proteome</keyword>
<comment type="catalytic activity">
    <reaction evidence="7">
        <text>a quinone + sn-glycerol 3-phosphate = dihydroxyacetone phosphate + a quinol</text>
        <dbReference type="Rhea" id="RHEA:18977"/>
        <dbReference type="ChEBI" id="CHEBI:24646"/>
        <dbReference type="ChEBI" id="CHEBI:57597"/>
        <dbReference type="ChEBI" id="CHEBI:57642"/>
        <dbReference type="ChEBI" id="CHEBI:132124"/>
        <dbReference type="EC" id="1.1.5.3"/>
    </reaction>
</comment>
<evidence type="ECO:0000313" key="10">
    <source>
        <dbReference type="EMBL" id="AEA47823.1"/>
    </source>
</evidence>
<dbReference type="HOGENOM" id="CLU_015740_5_1_2"/>
<evidence type="ECO:0000256" key="3">
    <source>
        <dbReference type="ARBA" id="ARBA00022630"/>
    </source>
</evidence>
<dbReference type="GO" id="GO:0009331">
    <property type="term" value="C:glycerol-3-phosphate dehydrogenase (FAD) complex"/>
    <property type="evidence" value="ECO:0007669"/>
    <property type="project" value="UniProtKB-UniRule"/>
</dbReference>
<evidence type="ECO:0000256" key="2">
    <source>
        <dbReference type="ARBA" id="ARBA00007330"/>
    </source>
</evidence>
<dbReference type="EC" id="1.1.5.3" evidence="7"/>
<dbReference type="GO" id="GO:0006071">
    <property type="term" value="P:glycerol metabolic process"/>
    <property type="evidence" value="ECO:0007669"/>
    <property type="project" value="UniProtKB-KW"/>
</dbReference>
<gene>
    <name evidence="10" type="ordered locus">Arcve_1827</name>
</gene>
<sequence length="546" mass="61614">MAEVSKRLNNVAGKVDLLVVGGGITGAGIALDAASRGLKVVLVEKGDFASGTSSASSKLIHGGFRYLKSRDFRLVFEALHERGLLLKLAPGLVKPLPFLIPVYGGGFKHIKKLIQWVFAPEKITMMELVKAPLALRAAVFLYDLLAGREKIKKHRILSKEDVLRVEPELNPRGLKSGAIYWDAFGLDFRLTLSIVKKARDYGAICVNYAKVVEFLRENCTVVGARVRDRLSGEEFDLFARKVVVAAGPWADIVRTKAGIERRVLRPTKGSHIVVSRDRLSIRNAVVMEAIDGRLTFAIPWDDTVIIGTTEIEFYESPDEARITKEEVDYLLEVANRYFPSANLGYDDILSTYSGVRPLIDVRGLSATDVSREHRIVEENGMITIAGGKLTTYRVMAKDVVDRVVKDLGVEKECTTHSIRLKEPCREEDIDIDDIDVRKHLSEIYSREEVERIVQMVKENPSLGERILPEYPHIWAEVTFAVTQEFAVRLSDVIIRRLGLYFKSPDGELARRIAEHMGEILGWDAQRIEKEVREYLKEVKKNMEWRE</sequence>
<reference evidence="10 11" key="1">
    <citation type="submission" date="2011-03" db="EMBL/GenBank/DDBJ databases">
        <title>The complete genome of Archaeoglobus veneficus SNP6.</title>
        <authorList>
            <consortium name="US DOE Joint Genome Institute (JGI-PGF)"/>
            <person name="Lucas S."/>
            <person name="Copeland A."/>
            <person name="Lapidus A."/>
            <person name="Bruce D."/>
            <person name="Goodwin L."/>
            <person name="Pitluck S."/>
            <person name="Kyrpides N."/>
            <person name="Mavromatis K."/>
            <person name="Pagani I."/>
            <person name="Ivanova N."/>
            <person name="Mikhailova N."/>
            <person name="Lu M."/>
            <person name="Detter J.C."/>
            <person name="Tapia R."/>
            <person name="Han C."/>
            <person name="Land M."/>
            <person name="Hauser L."/>
            <person name="Markowitz V."/>
            <person name="Cheng J.-F."/>
            <person name="Hugenholtz P."/>
            <person name="Woyke T."/>
            <person name="Wu D."/>
            <person name="Spring S."/>
            <person name="Brambilla E."/>
            <person name="Klenk H.-P."/>
            <person name="Eisen J.A."/>
        </authorList>
    </citation>
    <scope>NUCLEOTIDE SEQUENCE [LARGE SCALE GENOMIC DNA]</scope>
    <source>
        <strain>SNP6</strain>
    </source>
</reference>
<comment type="cofactor">
    <cofactor evidence="1 7">
        <name>FAD</name>
        <dbReference type="ChEBI" id="CHEBI:57692"/>
    </cofactor>
</comment>
<evidence type="ECO:0000259" key="9">
    <source>
        <dbReference type="Pfam" id="PF16901"/>
    </source>
</evidence>
<evidence type="ECO:0000313" key="11">
    <source>
        <dbReference type="Proteomes" id="UP000008136"/>
    </source>
</evidence>
<keyword evidence="6 7" id="KW-0560">Oxidoreductase</keyword>
<dbReference type="SUPFAM" id="SSF51905">
    <property type="entry name" value="FAD/NAD(P)-binding domain"/>
    <property type="match status" value="1"/>
</dbReference>
<dbReference type="PANTHER" id="PTHR11985">
    <property type="entry name" value="GLYCEROL-3-PHOSPHATE DEHYDROGENASE"/>
    <property type="match status" value="1"/>
</dbReference>
<keyword evidence="3 7" id="KW-0285">Flavoprotein</keyword>
<dbReference type="InterPro" id="IPR006076">
    <property type="entry name" value="FAD-dep_OxRdtase"/>
</dbReference>
<dbReference type="Gene3D" id="3.30.9.10">
    <property type="entry name" value="D-Amino Acid Oxidase, subunit A, domain 2"/>
    <property type="match status" value="1"/>
</dbReference>
<dbReference type="eggNOG" id="arCOG00753">
    <property type="taxonomic scope" value="Archaea"/>
</dbReference>
<name>F2KR17_ARCVS</name>
<dbReference type="Gene3D" id="1.10.8.870">
    <property type="entry name" value="Alpha-glycerophosphate oxidase, cap domain"/>
    <property type="match status" value="1"/>
</dbReference>
<evidence type="ECO:0000259" key="8">
    <source>
        <dbReference type="Pfam" id="PF01266"/>
    </source>
</evidence>
<dbReference type="GeneID" id="10394956"/>
<dbReference type="PROSITE" id="PS00977">
    <property type="entry name" value="FAD_G3PDH_1"/>
    <property type="match status" value="1"/>
</dbReference>
<dbReference type="RefSeq" id="WP_013684479.1">
    <property type="nucleotide sequence ID" value="NC_015320.1"/>
</dbReference>
<dbReference type="InterPro" id="IPR000447">
    <property type="entry name" value="G3P_DH_FAD-dep"/>
</dbReference>
<dbReference type="Gene3D" id="3.50.50.60">
    <property type="entry name" value="FAD/NAD(P)-binding domain"/>
    <property type="match status" value="1"/>
</dbReference>
<dbReference type="PANTHER" id="PTHR11985:SF35">
    <property type="entry name" value="ANAEROBIC GLYCEROL-3-PHOSPHATE DEHYDROGENASE SUBUNIT A"/>
    <property type="match status" value="1"/>
</dbReference>
<accession>F2KR17</accession>
<keyword evidence="4" id="KW-0319">Glycerol metabolism</keyword>
<dbReference type="OrthoDB" id="36306at2157"/>
<dbReference type="GO" id="GO:0004368">
    <property type="term" value="F:glycerol-3-phosphate dehydrogenase (quinone) activity"/>
    <property type="evidence" value="ECO:0007669"/>
    <property type="project" value="UniProtKB-EC"/>
</dbReference>
<evidence type="ECO:0000256" key="7">
    <source>
        <dbReference type="RuleBase" id="RU361217"/>
    </source>
</evidence>
<dbReference type="Pfam" id="PF16901">
    <property type="entry name" value="DAO_C"/>
    <property type="match status" value="1"/>
</dbReference>
<dbReference type="Proteomes" id="UP000008136">
    <property type="component" value="Chromosome"/>
</dbReference>
<organism evidence="10 11">
    <name type="scientific">Archaeoglobus veneficus (strain DSM 11195 / SNP6)</name>
    <dbReference type="NCBI Taxonomy" id="693661"/>
    <lineage>
        <taxon>Archaea</taxon>
        <taxon>Methanobacteriati</taxon>
        <taxon>Methanobacteriota</taxon>
        <taxon>Archaeoglobi</taxon>
        <taxon>Archaeoglobales</taxon>
        <taxon>Archaeoglobaceae</taxon>
        <taxon>Archaeoglobus</taxon>
    </lineage>
</organism>
<evidence type="ECO:0000256" key="1">
    <source>
        <dbReference type="ARBA" id="ARBA00001974"/>
    </source>
</evidence>
<evidence type="ECO:0000256" key="5">
    <source>
        <dbReference type="ARBA" id="ARBA00022827"/>
    </source>
</evidence>
<dbReference type="PRINTS" id="PR01001">
    <property type="entry name" value="FADG3PDH"/>
</dbReference>
<dbReference type="PROSITE" id="PS00978">
    <property type="entry name" value="FAD_G3PDH_2"/>
    <property type="match status" value="1"/>
</dbReference>
<dbReference type="STRING" id="693661.Arcve_1827"/>
<dbReference type="KEGG" id="ave:Arcve_1827"/>
<dbReference type="InterPro" id="IPR031656">
    <property type="entry name" value="DAO_C"/>
</dbReference>
<dbReference type="Pfam" id="PF01266">
    <property type="entry name" value="DAO"/>
    <property type="match status" value="1"/>
</dbReference>